<reference evidence="2" key="1">
    <citation type="submission" date="2017-07" db="EMBL/GenBank/DDBJ databases">
        <authorList>
            <person name="Mikheyev A."/>
            <person name="Grau M."/>
        </authorList>
    </citation>
    <scope>NUCLEOTIDE SEQUENCE</scope>
    <source>
        <tissue evidence="2">Venom_gland</tissue>
    </source>
</reference>
<organism evidence="2">
    <name type="scientific">Micrurus surinamensis</name>
    <name type="common">Surinam coral snake</name>
    <dbReference type="NCBI Taxonomy" id="129470"/>
    <lineage>
        <taxon>Eukaryota</taxon>
        <taxon>Metazoa</taxon>
        <taxon>Chordata</taxon>
        <taxon>Craniata</taxon>
        <taxon>Vertebrata</taxon>
        <taxon>Euteleostomi</taxon>
        <taxon>Lepidosauria</taxon>
        <taxon>Squamata</taxon>
        <taxon>Bifurcata</taxon>
        <taxon>Unidentata</taxon>
        <taxon>Episquamata</taxon>
        <taxon>Toxicofera</taxon>
        <taxon>Serpentes</taxon>
        <taxon>Colubroidea</taxon>
        <taxon>Elapidae</taxon>
        <taxon>Elapinae</taxon>
        <taxon>Micrurus</taxon>
    </lineage>
</organism>
<protein>
    <submittedName>
        <fullName evidence="2">Uncharacterized protein</fullName>
    </submittedName>
</protein>
<dbReference type="EMBL" id="IACN01073780">
    <property type="protein sequence ID" value="LAB57091.1"/>
    <property type="molecule type" value="Transcribed_RNA"/>
</dbReference>
<sequence>MCHRDFEQSLNKLVVSRGLPVLQNSGMLEREENCCFGPLPMRFPTGIVVTTKCPEMDFSLWQKFLFGLRRPSLAKGNLNMRAKQSQLLNGKPVKLVWHCSSLTSVGSFGPRDMGGKMVFSLAPGDRCLSRIDKSPTPASSPSSCYPGPATCSSRCGS</sequence>
<evidence type="ECO:0000313" key="2">
    <source>
        <dbReference type="EMBL" id="LAB57091.1"/>
    </source>
</evidence>
<feature type="region of interest" description="Disordered" evidence="1">
    <location>
        <begin position="132"/>
        <end position="157"/>
    </location>
</feature>
<accession>A0A2D4PGC4</accession>
<proteinExistence type="predicted"/>
<dbReference type="AlphaFoldDB" id="A0A2D4PGC4"/>
<reference evidence="2" key="2">
    <citation type="submission" date="2017-11" db="EMBL/GenBank/DDBJ databases">
        <title>Coralsnake Venomics: Analyses of Venom Gland Transcriptomes and Proteomes of Six Brazilian Taxa.</title>
        <authorList>
            <person name="Aird S.D."/>
            <person name="Jorge da Silva N."/>
            <person name="Qiu L."/>
            <person name="Villar-Briones A."/>
            <person name="Aparecida-Saddi V."/>
            <person name="Campos-Telles M.P."/>
            <person name="Grau M."/>
            <person name="Mikheyev A.S."/>
        </authorList>
    </citation>
    <scope>NUCLEOTIDE SEQUENCE</scope>
    <source>
        <tissue evidence="2">Venom_gland</tissue>
    </source>
</reference>
<evidence type="ECO:0000256" key="1">
    <source>
        <dbReference type="SAM" id="MobiDB-lite"/>
    </source>
</evidence>
<name>A0A2D4PGC4_MICSU</name>